<evidence type="ECO:0000256" key="1">
    <source>
        <dbReference type="SAM" id="MobiDB-lite"/>
    </source>
</evidence>
<feature type="transmembrane region" description="Helical" evidence="2">
    <location>
        <begin position="43"/>
        <end position="71"/>
    </location>
</feature>
<feature type="region of interest" description="Disordered" evidence="1">
    <location>
        <begin position="167"/>
        <end position="209"/>
    </location>
</feature>
<dbReference type="RefSeq" id="WP_076514698.1">
    <property type="nucleotide sequence ID" value="NZ_FTOH01000003.1"/>
</dbReference>
<feature type="compositionally biased region" description="Low complexity" evidence="1">
    <location>
        <begin position="525"/>
        <end position="536"/>
    </location>
</feature>
<accession>A0A1N7KXZ1</accession>
<feature type="compositionally biased region" description="Polar residues" evidence="1">
    <location>
        <begin position="10"/>
        <end position="19"/>
    </location>
</feature>
<keyword evidence="2" id="KW-0812">Transmembrane</keyword>
<reference evidence="4" key="1">
    <citation type="submission" date="2017-01" db="EMBL/GenBank/DDBJ databases">
        <authorList>
            <person name="Varghese N."/>
            <person name="Submissions S."/>
        </authorList>
    </citation>
    <scope>NUCLEOTIDE SEQUENCE [LARGE SCALE GENOMIC DNA]</scope>
    <source>
        <strain evidence="4">DSM 24913</strain>
    </source>
</reference>
<feature type="region of interest" description="Disordered" evidence="1">
    <location>
        <begin position="1"/>
        <end position="31"/>
    </location>
</feature>
<dbReference type="OrthoDB" id="6114420at2"/>
<dbReference type="Pfam" id="PF05359">
    <property type="entry name" value="DUF748"/>
    <property type="match status" value="1"/>
</dbReference>
<dbReference type="AlphaFoldDB" id="A0A1N7KXZ1"/>
<dbReference type="InterPro" id="IPR008023">
    <property type="entry name" value="DUF748"/>
</dbReference>
<evidence type="ECO:0000313" key="3">
    <source>
        <dbReference type="EMBL" id="SIS66502.1"/>
    </source>
</evidence>
<protein>
    <recommendedName>
        <fullName evidence="5">DUF748 domain-containing protein</fullName>
    </recommendedName>
</protein>
<evidence type="ECO:0000313" key="4">
    <source>
        <dbReference type="Proteomes" id="UP000185639"/>
    </source>
</evidence>
<dbReference type="Proteomes" id="UP000185639">
    <property type="component" value="Unassembled WGS sequence"/>
</dbReference>
<feature type="region of interest" description="Disordered" evidence="1">
    <location>
        <begin position="515"/>
        <end position="545"/>
    </location>
</feature>
<keyword evidence="2" id="KW-1133">Transmembrane helix</keyword>
<name>A0A1N7KXZ1_9GAMM</name>
<evidence type="ECO:0000256" key="2">
    <source>
        <dbReference type="SAM" id="Phobius"/>
    </source>
</evidence>
<proteinExistence type="predicted"/>
<organism evidence="3 4">
    <name type="scientific">Thalassolituus maritimus</name>
    <dbReference type="NCBI Taxonomy" id="484498"/>
    <lineage>
        <taxon>Bacteria</taxon>
        <taxon>Pseudomonadati</taxon>
        <taxon>Pseudomonadota</taxon>
        <taxon>Gammaproteobacteria</taxon>
        <taxon>Oceanospirillales</taxon>
        <taxon>Oceanospirillaceae</taxon>
        <taxon>Thalassolituus</taxon>
    </lineage>
</organism>
<keyword evidence="4" id="KW-1185">Reference proteome</keyword>
<sequence>MNDSRKTEDNAQQNALTGSQKKAQKKAQKKYPKYVRHRAKTPLWLKLPLILVAVLVSIYLLVFVAAPFFALRYVEQWYAEQGEGQSLLIGGWTLSPFTGEVELRDVSAVYPVKDSEAEVGADFIGINVNLSALLDQTIHIQSVGVSGLKFRGKQSEEGLSLAGITLPGSDQAEEATPDNGEVANESGDQESEQASDQTGSSGPLPEGWSLRVDDISLTDDLIQWQQAGLAVTVELSELSTGLFNSATDDATPLTLDVTLRELSVAIGEESLVLRSPVTLRLQAEAQKVLTQPNISGDISLTALALDAPGIEGVEFNALDIKGASFNLGESGMTAGLRSLLLKNVQAQLPDDEKAQLDQLMLSQVSWRASEDDVLIKELSLEGFSGNLAGFPELSLAAFTTSEVRVEGLSTQPVADIGRAALDTLRARHPEAGVLQLGNLTVIGVQANADEQKVSSLELNALSVTPPGEEVPLASLAHYQITDITATPSGFASGVHQFYGLVSNVTRLADGSIKGVPQAEAEATPESGSGTDSSATEDTTDETATEAVPFRVQIAGIQLLTEGDDIPATTFNWTDEAVTPTVNTSGKVLELSTGAIDTEQLESGVDLTLLLALDTYNRIRASGKMGVKGDYPEGKLEVDIDQLNLVDFNPYLVDAMGYRLKKGMLGVDSIISITDGQLGGNVLIKLQNSKFEPADEETIDRLSKQISMPVETALSVLKDDNNNIRIDVPLSGDITQPDVGINDVINQVSRKALRTATLYYLKQSLVPYGQLISIASLAGDQLFAIRLNNLNYEPQQLELNEEHTAYLDTVADMMSKKPELELQACPVAGPQEVEAWGDAWYSEAVKRGAAVKAYLAEKQDKNDKSLSGRVTVCAPQKGDKPEVILGV</sequence>
<gene>
    <name evidence="3" type="ORF">SAMN05421686_103160</name>
</gene>
<dbReference type="STRING" id="484498.SAMN05421686_103160"/>
<keyword evidence="2" id="KW-0472">Membrane</keyword>
<dbReference type="EMBL" id="FTOH01000003">
    <property type="protein sequence ID" value="SIS66502.1"/>
    <property type="molecule type" value="Genomic_DNA"/>
</dbReference>
<feature type="compositionally biased region" description="Basic residues" evidence="1">
    <location>
        <begin position="22"/>
        <end position="31"/>
    </location>
</feature>
<evidence type="ECO:0008006" key="5">
    <source>
        <dbReference type="Google" id="ProtNLM"/>
    </source>
</evidence>